<name>A0ACB5S4M6_9PEZI</name>
<proteinExistence type="predicted"/>
<organism evidence="1 2">
    <name type="scientific">Neofusicoccum parvum</name>
    <dbReference type="NCBI Taxonomy" id="310453"/>
    <lineage>
        <taxon>Eukaryota</taxon>
        <taxon>Fungi</taxon>
        <taxon>Dikarya</taxon>
        <taxon>Ascomycota</taxon>
        <taxon>Pezizomycotina</taxon>
        <taxon>Dothideomycetes</taxon>
        <taxon>Dothideomycetes incertae sedis</taxon>
        <taxon>Botryosphaeriales</taxon>
        <taxon>Botryosphaeriaceae</taxon>
        <taxon>Neofusicoccum</taxon>
    </lineage>
</organism>
<dbReference type="Proteomes" id="UP001165186">
    <property type="component" value="Unassembled WGS sequence"/>
</dbReference>
<comment type="caution">
    <text evidence="1">The sequence shown here is derived from an EMBL/GenBank/DDBJ whole genome shotgun (WGS) entry which is preliminary data.</text>
</comment>
<evidence type="ECO:0000313" key="2">
    <source>
        <dbReference type="Proteomes" id="UP001165186"/>
    </source>
</evidence>
<gene>
    <name evidence="1" type="primary">g1585</name>
    <name evidence="1" type="ORF">NpPPO83_00001585</name>
</gene>
<accession>A0ACB5S4M6</accession>
<keyword evidence="2" id="KW-1185">Reference proteome</keyword>
<protein>
    <submittedName>
        <fullName evidence="1">Arylsulfatase protein</fullName>
    </submittedName>
</protein>
<dbReference type="EMBL" id="BSXG01000040">
    <property type="protein sequence ID" value="GME27703.1"/>
    <property type="molecule type" value="Genomic_DNA"/>
</dbReference>
<sequence length="798" mass="88178">MAPGSGPTKLVYLHDDTLREHTTNVVSVESIAGLPEADRALLKNASDEDHVVTTEETVFYVQGGGQPTDTGSMTAGGAGDASFAVVAVRRASDGRVLHFGRFSGTAFTPGQAVKQIVDAEKRDLHSRIHDAGHIVGLAVRQVAAETPELKLTESKAQHYPGAAHVEFGGLIDGKYKEAIQAKVDEMLEKDLPVKAYWWTEAELREKCVHVPPEMTAPEGELLRAVDICVRHSSPGPPSPAVDPAAGIMSTGKRPNFLIVIADDLGFSDTAPYGGEIPTPTLDRLAREGITMTAFHTASACSPTRSMLMSGTDNHIAGLGQMAEFMRTRPEYQGKPGYEGYLNFRVAALPEILQDNGYHTILSGKWHLGLKKELSPHARGFDKSFVYLAGAGNHYNNEPQLGDHPFRQPATCGDGLWMKDDTLLDREKDIPSDFYSTRFFSDQMVQYLQERTEEEKEKPFFAYLAYTAPHWPLQAPREAIEKHFGKYDDGPEALRTKRLEQLKARGLVPEDVEPAPMIGQMLKEWDEMNADERTESARRMETYAAMVDLMDEHLAKLIDQLASTNELDNTFVLFMSDNGAEGKLLEALPIMAGVPLVDVIKKFYNNSLENIGNADSFVWYGPRWAAAATAPSRGFKAWTTEGGIRCPCIVRYPPLKAAGTVTHDFTTVMDILPTVLDLAGIQHPGTRFRGRDVVVPRGRSWVPHLSGAADAVHPDGQDVTGWELFGQRAIRKGRWKAVFIPAPLGKEEWELYDIDADPGEIHDLAEKEPKILTELLEEWEKYFAETGMFDPSALPPKYV</sequence>
<evidence type="ECO:0000313" key="1">
    <source>
        <dbReference type="EMBL" id="GME27703.1"/>
    </source>
</evidence>
<reference evidence="1" key="1">
    <citation type="submission" date="2024-09" db="EMBL/GenBank/DDBJ databases">
        <title>Draft Genome Sequences of Neofusicoccum parvum.</title>
        <authorList>
            <person name="Ashida A."/>
            <person name="Camagna M."/>
            <person name="Tanaka A."/>
            <person name="Takemoto D."/>
        </authorList>
    </citation>
    <scope>NUCLEOTIDE SEQUENCE</scope>
    <source>
        <strain evidence="1">PPO83</strain>
    </source>
</reference>